<gene>
    <name evidence="2" type="ORF">HK100_006887</name>
</gene>
<evidence type="ECO:0000256" key="1">
    <source>
        <dbReference type="SAM" id="MobiDB-lite"/>
    </source>
</evidence>
<sequence length="469" mass="53736">MEGMKKPGKPAPVLPKAHQVSKISMPPTTRPKVKLPRLLLSQQVDQNQQTTPEVPVNTLIPHIPLHPQFFYPIQVIPPVIPYSPYGDSLSNLNTTPGFQNVRRQPNFSVQQQQHPRFIFAPPMDYNILIPSDNPAECARREWEEERVRLRVWEKREQAARVLAEDEKSAQKALDDALKIKIDRENVAKTKRSDENKAAISIQKIGRGYITRKKFPSIHVNDIMLVKNVELYFLEKCILELITELAATSSLIAHRAKYHLIEMIASQLIQEYAFEVFKEVTTGSFFGRPTYAPLEPGTDTVGGYLCDIVDKEIKSASEETYNDTIKDLLSISRANIAFEVIFEQVLDEMDLIHDSLLEELVEYTYIMLLDTYIEHEIMRFSYYFQSELKKNILISKKHNTAESTSVTLIVESIIDGIFANRLVQHISSRGTSFVEYDAGTQFLDAILANILVQKYFTLRDVEFDLDSDKK</sequence>
<dbReference type="EMBL" id="JADGJH010000321">
    <property type="protein sequence ID" value="KAJ3131064.1"/>
    <property type="molecule type" value="Genomic_DNA"/>
</dbReference>
<dbReference type="PROSITE" id="PS50096">
    <property type="entry name" value="IQ"/>
    <property type="match status" value="1"/>
</dbReference>
<dbReference type="CDD" id="cd23767">
    <property type="entry name" value="IQCD"/>
    <property type="match status" value="1"/>
</dbReference>
<name>A0AAD5XK84_9FUNG</name>
<dbReference type="AlphaFoldDB" id="A0AAD5XK84"/>
<comment type="caution">
    <text evidence="2">The sequence shown here is derived from an EMBL/GenBank/DDBJ whole genome shotgun (WGS) entry which is preliminary data.</text>
</comment>
<evidence type="ECO:0000313" key="3">
    <source>
        <dbReference type="Proteomes" id="UP001211907"/>
    </source>
</evidence>
<proteinExistence type="predicted"/>
<reference evidence="2" key="1">
    <citation type="submission" date="2020-05" db="EMBL/GenBank/DDBJ databases">
        <title>Phylogenomic resolution of chytrid fungi.</title>
        <authorList>
            <person name="Stajich J.E."/>
            <person name="Amses K."/>
            <person name="Simmons R."/>
            <person name="Seto K."/>
            <person name="Myers J."/>
            <person name="Bonds A."/>
            <person name="Quandt C.A."/>
            <person name="Barry K."/>
            <person name="Liu P."/>
            <person name="Grigoriev I."/>
            <person name="Longcore J.E."/>
            <person name="James T.Y."/>
        </authorList>
    </citation>
    <scope>NUCLEOTIDE SEQUENCE</scope>
    <source>
        <strain evidence="2">JEL0513</strain>
    </source>
</reference>
<evidence type="ECO:0000313" key="2">
    <source>
        <dbReference type="EMBL" id="KAJ3131064.1"/>
    </source>
</evidence>
<accession>A0AAD5XK84</accession>
<protein>
    <submittedName>
        <fullName evidence="2">Uncharacterized protein</fullName>
    </submittedName>
</protein>
<organism evidence="2 3">
    <name type="scientific">Physocladia obscura</name>
    <dbReference type="NCBI Taxonomy" id="109957"/>
    <lineage>
        <taxon>Eukaryota</taxon>
        <taxon>Fungi</taxon>
        <taxon>Fungi incertae sedis</taxon>
        <taxon>Chytridiomycota</taxon>
        <taxon>Chytridiomycota incertae sedis</taxon>
        <taxon>Chytridiomycetes</taxon>
        <taxon>Chytridiales</taxon>
        <taxon>Chytriomycetaceae</taxon>
        <taxon>Physocladia</taxon>
    </lineage>
</organism>
<dbReference type="Proteomes" id="UP001211907">
    <property type="component" value="Unassembled WGS sequence"/>
</dbReference>
<keyword evidence="3" id="KW-1185">Reference proteome</keyword>
<feature type="region of interest" description="Disordered" evidence="1">
    <location>
        <begin position="1"/>
        <end position="29"/>
    </location>
</feature>